<dbReference type="PRINTS" id="PR00260">
    <property type="entry name" value="CHEMTRNSDUCR"/>
</dbReference>
<evidence type="ECO:0000259" key="11">
    <source>
        <dbReference type="PROSITE" id="PS50885"/>
    </source>
</evidence>
<evidence type="ECO:0000313" key="12">
    <source>
        <dbReference type="EMBL" id="MBF4692297.1"/>
    </source>
</evidence>
<dbReference type="InterPro" id="IPR004090">
    <property type="entry name" value="Chemotax_Me-accpt_rcpt"/>
</dbReference>
<keyword evidence="5 7" id="KW-0807">Transducer</keyword>
<evidence type="ECO:0000256" key="6">
    <source>
        <dbReference type="ARBA" id="ARBA00029447"/>
    </source>
</evidence>
<comment type="subcellular location">
    <subcellularLocation>
        <location evidence="1">Membrane</location>
        <topology evidence="1">Multi-pass membrane protein</topology>
    </subcellularLocation>
</comment>
<keyword evidence="4 9" id="KW-0472">Membrane</keyword>
<feature type="transmembrane region" description="Helical" evidence="9">
    <location>
        <begin position="7"/>
        <end position="29"/>
    </location>
</feature>
<sequence length="548" mass="60260">MKIKHKLLLTFGLLIIFTMAIVGINYMTYQAMESDANFVNNAGKLRASSYKMAQLANIVVSTNDQESKQILEESMNLFDEITNDLIEGNTEKGLSVVTHEETKNFLTQIVEKWDDTYKNAYGRILSSQDKEALTVINSEVAGYVNFINDMVTGYSEYSSSKVTAAKVTNSILMMVALAVGLISFALLNKGIRGPINGLIKDLKALSEGNGDLTKRIDTKSKDETAEMIHYFNIFIGNIHEIVKEISKISIVLSENMSAITNTTEELTKSTEMIAMSSMDVAEGSVLQNNKLDELNELVEKIKMDIENVSRKANQTLKSSEKSQESVLKGDRQVSNQSDELTLFVDSIKSASNTVEDLNQSSEEIKAIVDFIHNISSQTNLLALNASIEAARAGEAGRGFAVVADEIRKLAEETSVSAKKISEIVMNIGDKTINVKTSMDELVDKTKIQEQSMDTLKVELKEILNVSTITLNESQEIMGISTKVNDEFNIITHSAKDIQGVAVQNSGNTQDVASAVEEQTASFEEVSANISSINEMADELTKIVGKFKI</sequence>
<feature type="domain" description="HAMP" evidence="11">
    <location>
        <begin position="189"/>
        <end position="243"/>
    </location>
</feature>
<dbReference type="Pfam" id="PF00015">
    <property type="entry name" value="MCPsignal"/>
    <property type="match status" value="1"/>
</dbReference>
<name>A0ABR9ZPB0_9FIRM</name>
<dbReference type="PROSITE" id="PS50885">
    <property type="entry name" value="HAMP"/>
    <property type="match status" value="1"/>
</dbReference>
<evidence type="ECO:0000256" key="5">
    <source>
        <dbReference type="ARBA" id="ARBA00023224"/>
    </source>
</evidence>
<accession>A0ABR9ZPB0</accession>
<dbReference type="PANTHER" id="PTHR32089">
    <property type="entry name" value="METHYL-ACCEPTING CHEMOTAXIS PROTEIN MCPB"/>
    <property type="match status" value="1"/>
</dbReference>
<dbReference type="EMBL" id="JADKNH010000002">
    <property type="protein sequence ID" value="MBF4692297.1"/>
    <property type="molecule type" value="Genomic_DNA"/>
</dbReference>
<reference evidence="12 13" key="1">
    <citation type="submission" date="2020-11" db="EMBL/GenBank/DDBJ databases">
        <title>Fusibacter basophilias sp. nov.</title>
        <authorList>
            <person name="Qiu D."/>
        </authorList>
    </citation>
    <scope>NUCLEOTIDE SEQUENCE [LARGE SCALE GENOMIC DNA]</scope>
    <source>
        <strain evidence="12 13">Q10-2</strain>
    </source>
</reference>
<dbReference type="Pfam" id="PF00672">
    <property type="entry name" value="HAMP"/>
    <property type="match status" value="1"/>
</dbReference>
<comment type="caution">
    <text evidence="12">The sequence shown here is derived from an EMBL/GenBank/DDBJ whole genome shotgun (WGS) entry which is preliminary data.</text>
</comment>
<dbReference type="PROSITE" id="PS50111">
    <property type="entry name" value="CHEMOTAXIS_TRANSDUC_2"/>
    <property type="match status" value="1"/>
</dbReference>
<evidence type="ECO:0000256" key="9">
    <source>
        <dbReference type="SAM" id="Phobius"/>
    </source>
</evidence>
<comment type="similarity">
    <text evidence="6">Belongs to the methyl-accepting chemotaxis (MCP) protein family.</text>
</comment>
<keyword evidence="2 9" id="KW-0812">Transmembrane</keyword>
<feature type="domain" description="Methyl-accepting transducer" evidence="10">
    <location>
        <begin position="262"/>
        <end position="533"/>
    </location>
</feature>
<feature type="compositionally biased region" description="Basic and acidic residues" evidence="8">
    <location>
        <begin position="318"/>
        <end position="331"/>
    </location>
</feature>
<dbReference type="Proteomes" id="UP000614200">
    <property type="component" value="Unassembled WGS sequence"/>
</dbReference>
<dbReference type="InterPro" id="IPR042295">
    <property type="entry name" value="NarX-like_N_sf"/>
</dbReference>
<keyword evidence="13" id="KW-1185">Reference proteome</keyword>
<evidence type="ECO:0000256" key="3">
    <source>
        <dbReference type="ARBA" id="ARBA00022989"/>
    </source>
</evidence>
<evidence type="ECO:0000256" key="1">
    <source>
        <dbReference type="ARBA" id="ARBA00004141"/>
    </source>
</evidence>
<dbReference type="InterPro" id="IPR029095">
    <property type="entry name" value="NarX-like_N"/>
</dbReference>
<dbReference type="InterPro" id="IPR003660">
    <property type="entry name" value="HAMP_dom"/>
</dbReference>
<organism evidence="12 13">
    <name type="scientific">Fusibacter ferrireducens</name>
    <dbReference type="NCBI Taxonomy" id="2785058"/>
    <lineage>
        <taxon>Bacteria</taxon>
        <taxon>Bacillati</taxon>
        <taxon>Bacillota</taxon>
        <taxon>Clostridia</taxon>
        <taxon>Eubacteriales</taxon>
        <taxon>Eubacteriales Family XII. Incertae Sedis</taxon>
        <taxon>Fusibacter</taxon>
    </lineage>
</organism>
<evidence type="ECO:0000256" key="2">
    <source>
        <dbReference type="ARBA" id="ARBA00022692"/>
    </source>
</evidence>
<dbReference type="Gene3D" id="1.20.120.960">
    <property type="entry name" value="Histidine kinase NarX, sensor domain"/>
    <property type="match status" value="1"/>
</dbReference>
<gene>
    <name evidence="12" type="ORF">ISU02_04180</name>
</gene>
<dbReference type="Gene3D" id="1.10.287.950">
    <property type="entry name" value="Methyl-accepting chemotaxis protein"/>
    <property type="match status" value="1"/>
</dbReference>
<dbReference type="Pfam" id="PF13675">
    <property type="entry name" value="PilJ"/>
    <property type="match status" value="1"/>
</dbReference>
<dbReference type="InterPro" id="IPR004089">
    <property type="entry name" value="MCPsignal_dom"/>
</dbReference>
<dbReference type="SMART" id="SM00304">
    <property type="entry name" value="HAMP"/>
    <property type="match status" value="1"/>
</dbReference>
<evidence type="ECO:0000313" key="13">
    <source>
        <dbReference type="Proteomes" id="UP000614200"/>
    </source>
</evidence>
<dbReference type="CDD" id="cd06225">
    <property type="entry name" value="HAMP"/>
    <property type="match status" value="1"/>
</dbReference>
<evidence type="ECO:0000256" key="8">
    <source>
        <dbReference type="SAM" id="MobiDB-lite"/>
    </source>
</evidence>
<dbReference type="RefSeq" id="WP_194700532.1">
    <property type="nucleotide sequence ID" value="NZ_JADKNH010000002.1"/>
</dbReference>
<dbReference type="SMART" id="SM00283">
    <property type="entry name" value="MA"/>
    <property type="match status" value="1"/>
</dbReference>
<dbReference type="Gene3D" id="6.10.340.10">
    <property type="match status" value="1"/>
</dbReference>
<evidence type="ECO:0000256" key="4">
    <source>
        <dbReference type="ARBA" id="ARBA00023136"/>
    </source>
</evidence>
<evidence type="ECO:0000259" key="10">
    <source>
        <dbReference type="PROSITE" id="PS50111"/>
    </source>
</evidence>
<protein>
    <submittedName>
        <fullName evidence="12">Methyl-accepting chemotaxis protein</fullName>
    </submittedName>
</protein>
<dbReference type="SUPFAM" id="SSF58104">
    <property type="entry name" value="Methyl-accepting chemotaxis protein (MCP) signaling domain"/>
    <property type="match status" value="1"/>
</dbReference>
<evidence type="ECO:0000256" key="7">
    <source>
        <dbReference type="PROSITE-ProRule" id="PRU00284"/>
    </source>
</evidence>
<proteinExistence type="inferred from homology"/>
<keyword evidence="3 9" id="KW-1133">Transmembrane helix</keyword>
<feature type="region of interest" description="Disordered" evidence="8">
    <location>
        <begin position="312"/>
        <end position="332"/>
    </location>
</feature>
<dbReference type="PANTHER" id="PTHR32089:SF114">
    <property type="entry name" value="METHYL-ACCEPTING CHEMOTAXIS PROTEIN MCPB"/>
    <property type="match status" value="1"/>
</dbReference>